<dbReference type="KEGG" id="mrob:HH214_11890"/>
<reference evidence="1 2" key="1">
    <citation type="submission" date="2020-04" db="EMBL/GenBank/DDBJ databases">
        <title>Genome sequencing of novel species.</title>
        <authorList>
            <person name="Heo J."/>
            <person name="Kim S.-J."/>
            <person name="Kim J.-S."/>
            <person name="Hong S.-B."/>
            <person name="Kwon S.-W."/>
        </authorList>
    </citation>
    <scope>NUCLEOTIDE SEQUENCE [LARGE SCALE GENOMIC DNA]</scope>
    <source>
        <strain evidence="1 2">F39-2</strain>
    </source>
</reference>
<dbReference type="Proteomes" id="UP000503278">
    <property type="component" value="Chromosome"/>
</dbReference>
<dbReference type="EMBL" id="CP051682">
    <property type="protein sequence ID" value="QJD96526.1"/>
    <property type="molecule type" value="Genomic_DNA"/>
</dbReference>
<dbReference type="AlphaFoldDB" id="A0A7L5E850"/>
<evidence type="ECO:0000313" key="1">
    <source>
        <dbReference type="EMBL" id="QJD96526.1"/>
    </source>
</evidence>
<accession>A0A7L5E850</accession>
<protein>
    <submittedName>
        <fullName evidence="1">Uncharacterized protein</fullName>
    </submittedName>
</protein>
<name>A0A7L5E850_9SPHI</name>
<dbReference type="RefSeq" id="WP_169607933.1">
    <property type="nucleotide sequence ID" value="NZ_CP051682.1"/>
</dbReference>
<gene>
    <name evidence="1" type="ORF">HH214_11890</name>
</gene>
<organism evidence="1 2">
    <name type="scientific">Mucilaginibacter robiniae</name>
    <dbReference type="NCBI Taxonomy" id="2728022"/>
    <lineage>
        <taxon>Bacteria</taxon>
        <taxon>Pseudomonadati</taxon>
        <taxon>Bacteroidota</taxon>
        <taxon>Sphingobacteriia</taxon>
        <taxon>Sphingobacteriales</taxon>
        <taxon>Sphingobacteriaceae</taxon>
        <taxon>Mucilaginibacter</taxon>
    </lineage>
</organism>
<keyword evidence="2" id="KW-1185">Reference proteome</keyword>
<evidence type="ECO:0000313" key="2">
    <source>
        <dbReference type="Proteomes" id="UP000503278"/>
    </source>
</evidence>
<proteinExistence type="predicted"/>
<sequence length="252" mass="30114">MKRIVIKNGDIPLNYYTLLSFLEDYKINFFTLNFAQLLLSEEIYKGYSDSTYDRVVKFYRAGHAEIQKLHDTAYIDPNSLRTVELQKDIIQDNFNKLTRFGAVDIESTLASLNFQNFHFIRTKFINSIYEILEKYILKYEQQFEKSISRRTHLRNRLQMKDWYIMLYILRNTASHADGLETPFIKYSFLKSLPKNTFVWKEISVTVGMLSHQIRYNNDELLELYNELHQFIKCNFDLFTKSNRGEILTKLLT</sequence>